<proteinExistence type="predicted"/>
<dbReference type="Proteomes" id="UP001152795">
    <property type="component" value="Unassembled WGS sequence"/>
</dbReference>
<dbReference type="EMBL" id="CACRXK020002443">
    <property type="protein sequence ID" value="CAB3994354.1"/>
    <property type="molecule type" value="Genomic_DNA"/>
</dbReference>
<evidence type="ECO:0000313" key="1">
    <source>
        <dbReference type="EMBL" id="CAB3994354.1"/>
    </source>
</evidence>
<organism evidence="1 2">
    <name type="scientific">Paramuricea clavata</name>
    <name type="common">Red gorgonian</name>
    <name type="synonym">Violescent sea-whip</name>
    <dbReference type="NCBI Taxonomy" id="317549"/>
    <lineage>
        <taxon>Eukaryota</taxon>
        <taxon>Metazoa</taxon>
        <taxon>Cnidaria</taxon>
        <taxon>Anthozoa</taxon>
        <taxon>Octocorallia</taxon>
        <taxon>Malacalcyonacea</taxon>
        <taxon>Plexauridae</taxon>
        <taxon>Paramuricea</taxon>
    </lineage>
</organism>
<gene>
    <name evidence="1" type="ORF">PACLA_8A079503</name>
</gene>
<dbReference type="OrthoDB" id="5987462at2759"/>
<reference evidence="1" key="1">
    <citation type="submission" date="2020-04" db="EMBL/GenBank/DDBJ databases">
        <authorList>
            <person name="Alioto T."/>
            <person name="Alioto T."/>
            <person name="Gomez Garrido J."/>
        </authorList>
    </citation>
    <scope>NUCLEOTIDE SEQUENCE</scope>
    <source>
        <strain evidence="1">A484AB</strain>
    </source>
</reference>
<accession>A0A6S7GLJ9</accession>
<name>A0A6S7GLJ9_PARCT</name>
<protein>
    <submittedName>
        <fullName evidence="1">Uncharacterized protein</fullName>
    </submittedName>
</protein>
<comment type="caution">
    <text evidence="1">The sequence shown here is derived from an EMBL/GenBank/DDBJ whole genome shotgun (WGS) entry which is preliminary data.</text>
</comment>
<keyword evidence="2" id="KW-1185">Reference proteome</keyword>
<sequence length="548" mass="62341">MANKGTLIAQTETDQLRSATITKEENAIGQMKVTDKPSVDLTDFSNNDGTTVKRQRESDPALPVYRWGLTKGMCTDDVAELLVNRCINHSRIATRGPTSVENNAVFVVDRSKIPEKDDLKFDDLGAWESEGSKKLFYSMDGDGKLAKSAKDKLPNKQVGVFVIQRQWRRCDIPNCLVLLHLYDLQNLMLTTKNGNHPVYIGPGILHKQKLKTSYQTLRLLMTKYHQKAAGVLVYGTDGEKILQMHFQTFFHMHNIFSATFKRKLDVQCGITDRPATEIMNDIFGNEIEDQVEGGLIHTTSADEFCACLQSAVCKWTTLHEDYFLKSKAKIIRESARSDIRSMCGFGYPSTLYTQNANECMNRIIKADQDPKSSKHQTALLPYIERIRAEVARQHDEQFLAVLRLGQYRLSDKFSFLRVEENNFFRMNDSQKKALKKKIFTAPVSETRQREEQVLNGELSVLTERSGIISILSQYLMPCSRKLRPMYAMEIKLGKFQLTRSTAVHPKRTWFIADATPIHIKLFGRRRPIAYNAIKLVSTGPPTLCAHTA</sequence>
<evidence type="ECO:0000313" key="2">
    <source>
        <dbReference type="Proteomes" id="UP001152795"/>
    </source>
</evidence>
<dbReference type="AlphaFoldDB" id="A0A6S7GLJ9"/>